<dbReference type="GO" id="GO:0016168">
    <property type="term" value="F:chlorophyll binding"/>
    <property type="evidence" value="ECO:0007669"/>
    <property type="project" value="UniProtKB-KW"/>
</dbReference>
<feature type="binding site" evidence="9">
    <location>
        <position position="240"/>
    </location>
    <ligand>
        <name>chlorophyll a</name>
        <dbReference type="ChEBI" id="CHEBI:58416"/>
        <label>1</label>
    </ligand>
</feature>
<protein>
    <submittedName>
        <fullName evidence="11">Uncharacterized protein</fullName>
    </submittedName>
</protein>
<dbReference type="Gene3D" id="1.10.3460.10">
    <property type="entry name" value="Chlorophyll a/b binding protein domain"/>
    <property type="match status" value="1"/>
</dbReference>
<evidence type="ECO:0000313" key="11">
    <source>
        <dbReference type="EMBL" id="CAJ1931287.1"/>
    </source>
</evidence>
<feature type="binding site" description="axial binding residue" evidence="9">
    <location>
        <position position="214"/>
    </location>
    <ligand>
        <name>chlorophyll b</name>
        <dbReference type="ChEBI" id="CHEBI:61721"/>
        <label>1</label>
    </ligand>
    <ligandPart>
        <name>Mg</name>
        <dbReference type="ChEBI" id="CHEBI:25107"/>
    </ligandPart>
</feature>
<dbReference type="GO" id="GO:0016020">
    <property type="term" value="C:membrane"/>
    <property type="evidence" value="ECO:0007669"/>
    <property type="project" value="InterPro"/>
</dbReference>
<evidence type="ECO:0000256" key="1">
    <source>
        <dbReference type="ARBA" id="ARBA00004022"/>
    </source>
</evidence>
<feature type="chain" id="PRO_5042099991" evidence="10">
    <location>
        <begin position="17"/>
        <end position="291"/>
    </location>
</feature>
<feature type="binding site" evidence="9">
    <location>
        <position position="243"/>
    </location>
    <ligand>
        <name>chlorophyll a</name>
        <dbReference type="ChEBI" id="CHEBI:58416"/>
        <label>1</label>
    </ligand>
</feature>
<accession>A0AAD2FCF1</accession>
<evidence type="ECO:0000256" key="6">
    <source>
        <dbReference type="ARBA" id="ARBA00022640"/>
    </source>
</evidence>
<keyword evidence="10" id="KW-0732">Signal</keyword>
<dbReference type="PANTHER" id="PTHR21649">
    <property type="entry name" value="CHLOROPHYLL A/B BINDING PROTEIN"/>
    <property type="match status" value="1"/>
</dbReference>
<keyword evidence="5" id="KW-0602">Photosynthesis</keyword>
<keyword evidence="7" id="KW-0437">Light-harvesting polypeptide</keyword>
<comment type="function">
    <text evidence="1">The light-harvesting complex (LHC) functions as a light receptor, it captures and delivers excitation energy to photosystems with which it is closely associated. Energy is transferred from the carotenoid and chlorophyll C (or B) to chlorophyll A and the photosynthetic reaction centers where it is used to synthesize ATP and reducing power.</text>
</comment>
<feature type="signal peptide" evidence="10">
    <location>
        <begin position="1"/>
        <end position="16"/>
    </location>
</feature>
<comment type="subunit">
    <text evidence="8">The LHC complex of chromophytic algae is composed of fucoxanthin, chlorophyll A and C bound non-covalently by fucoxanthin chlorophyll proteins (FCPs). The ratio of the pigments in LHC; fucoxanthin: chlorophyll C: chlorophyll A; (0.6-1): (0.1-0.3): (1).</text>
</comment>
<evidence type="ECO:0000256" key="4">
    <source>
        <dbReference type="ARBA" id="ARBA00022528"/>
    </source>
</evidence>
<evidence type="ECO:0000256" key="3">
    <source>
        <dbReference type="ARBA" id="ARBA00005933"/>
    </source>
</evidence>
<feature type="binding site" evidence="9">
    <location>
        <position position="141"/>
    </location>
    <ligand>
        <name>chlorophyll a</name>
        <dbReference type="ChEBI" id="CHEBI:58416"/>
        <label>1</label>
    </ligand>
</feature>
<evidence type="ECO:0000256" key="2">
    <source>
        <dbReference type="ARBA" id="ARBA00004229"/>
    </source>
</evidence>
<evidence type="ECO:0000256" key="8">
    <source>
        <dbReference type="ARBA" id="ARBA00044011"/>
    </source>
</evidence>
<name>A0AAD2FCF1_9STRA</name>
<feature type="binding site" evidence="9">
    <location>
        <position position="144"/>
    </location>
    <ligand>
        <name>chlorophyll a</name>
        <dbReference type="ChEBI" id="CHEBI:58416"/>
        <label>1</label>
    </ligand>
</feature>
<proteinExistence type="inferred from homology"/>
<keyword evidence="9" id="KW-0148">Chlorophyll</keyword>
<comment type="caution">
    <text evidence="11">The sequence shown here is derived from an EMBL/GenBank/DDBJ whole genome shotgun (WGS) entry which is preliminary data.</text>
</comment>
<dbReference type="GO" id="GO:0030076">
    <property type="term" value="C:light-harvesting complex"/>
    <property type="evidence" value="ECO:0007669"/>
    <property type="project" value="UniProtKB-KW"/>
</dbReference>
<keyword evidence="6" id="KW-0934">Plastid</keyword>
<dbReference type="InterPro" id="IPR022796">
    <property type="entry name" value="Chloroa_b-bind"/>
</dbReference>
<dbReference type="SUPFAM" id="SSF103511">
    <property type="entry name" value="Chlorophyll a-b binding protein"/>
    <property type="match status" value="1"/>
</dbReference>
<dbReference type="InterPro" id="IPR001344">
    <property type="entry name" value="Chloro_AB-bd_pln"/>
</dbReference>
<dbReference type="GO" id="GO:0009507">
    <property type="term" value="C:chloroplast"/>
    <property type="evidence" value="ECO:0007669"/>
    <property type="project" value="UniProtKB-SubCell"/>
</dbReference>
<reference evidence="11" key="1">
    <citation type="submission" date="2023-08" db="EMBL/GenBank/DDBJ databases">
        <authorList>
            <person name="Audoor S."/>
            <person name="Bilcke G."/>
        </authorList>
    </citation>
    <scope>NUCLEOTIDE SEQUENCE</scope>
</reference>
<keyword evidence="12" id="KW-1185">Reference proteome</keyword>
<evidence type="ECO:0000256" key="5">
    <source>
        <dbReference type="ARBA" id="ARBA00022531"/>
    </source>
</evidence>
<feature type="binding site" description="axial binding residue" evidence="9">
    <location>
        <position position="146"/>
    </location>
    <ligand>
        <name>chlorophyll b</name>
        <dbReference type="ChEBI" id="CHEBI:61721"/>
        <label>1</label>
    </ligand>
    <ligandPart>
        <name>Mg</name>
        <dbReference type="ChEBI" id="CHEBI:25107"/>
    </ligandPart>
</feature>
<dbReference type="Proteomes" id="UP001295423">
    <property type="component" value="Unassembled WGS sequence"/>
</dbReference>
<feature type="binding site" evidence="9">
    <location>
        <position position="245"/>
    </location>
    <ligand>
        <name>chlorophyll a</name>
        <dbReference type="ChEBI" id="CHEBI:58416"/>
        <label>1</label>
    </ligand>
</feature>
<dbReference type="AlphaFoldDB" id="A0AAD2FCF1"/>
<gene>
    <name evidence="11" type="ORF">CYCCA115_LOCUS2324</name>
</gene>
<feature type="binding site" evidence="9">
    <location>
        <position position="257"/>
    </location>
    <ligand>
        <name>chlorophyll a</name>
        <dbReference type="ChEBI" id="CHEBI:58416"/>
        <label>1</label>
    </ligand>
</feature>
<sequence length="291" mass="31565">MKTTFTTLAIIPATLAFAPQNGIMSKTALKASAAMGTNNNTNNNKKTLYDPLGLYPANSPERMSGAIKPLEAFSEPDKAVTDPLGLYRDETEVSSSLEMSASLPFVTRPSHLDGSLAGDRGFDPFNFAAGEGSLEWYRTSERKHGRIAMLAAVGWPIAELFHNTIADNVGFPSLLASGDRVPSVLNDGLAHVPFAQFWIPVIAAASALEISQSLDQEEARYMLSPESNYNAQVSFVEEAEVFNGRLAMLAITGFAIQEFLFQDAVVNQFPIFFKPFSVAMEQLMNSAPISL</sequence>
<organism evidence="11 12">
    <name type="scientific">Cylindrotheca closterium</name>
    <dbReference type="NCBI Taxonomy" id="2856"/>
    <lineage>
        <taxon>Eukaryota</taxon>
        <taxon>Sar</taxon>
        <taxon>Stramenopiles</taxon>
        <taxon>Ochrophyta</taxon>
        <taxon>Bacillariophyta</taxon>
        <taxon>Bacillariophyceae</taxon>
        <taxon>Bacillariophycidae</taxon>
        <taxon>Bacillariales</taxon>
        <taxon>Bacillariaceae</taxon>
        <taxon>Cylindrotheca</taxon>
    </lineage>
</organism>
<keyword evidence="4" id="KW-0150">Chloroplast</keyword>
<keyword evidence="9" id="KW-0157">Chromophore</keyword>
<comment type="subcellular location">
    <subcellularLocation>
        <location evidence="2">Plastid</location>
        <location evidence="2">Chloroplast</location>
    </subcellularLocation>
</comment>
<comment type="similarity">
    <text evidence="3">Belongs to the fucoxanthin chlorophyll protein family.</text>
</comment>
<dbReference type="GO" id="GO:0009765">
    <property type="term" value="P:photosynthesis, light harvesting"/>
    <property type="evidence" value="ECO:0007669"/>
    <property type="project" value="InterPro"/>
</dbReference>
<evidence type="ECO:0000256" key="10">
    <source>
        <dbReference type="SAM" id="SignalP"/>
    </source>
</evidence>
<evidence type="ECO:0000313" key="12">
    <source>
        <dbReference type="Proteomes" id="UP001295423"/>
    </source>
</evidence>
<evidence type="ECO:0000256" key="9">
    <source>
        <dbReference type="PIRSR" id="PIRSR601344-1"/>
    </source>
</evidence>
<evidence type="ECO:0000256" key="7">
    <source>
        <dbReference type="ARBA" id="ARBA00023243"/>
    </source>
</evidence>
<dbReference type="Pfam" id="PF00504">
    <property type="entry name" value="Chloroa_b-bind"/>
    <property type="match status" value="1"/>
</dbReference>
<dbReference type="EMBL" id="CAKOGP040000136">
    <property type="protein sequence ID" value="CAJ1931287.1"/>
    <property type="molecule type" value="Genomic_DNA"/>
</dbReference>